<dbReference type="Proteomes" id="UP000284706">
    <property type="component" value="Unassembled WGS sequence"/>
</dbReference>
<reference evidence="2 3" key="1">
    <citation type="journal article" date="2018" name="Evol. Lett.">
        <title>Horizontal gene cluster transfer increased hallucinogenic mushroom diversity.</title>
        <authorList>
            <person name="Reynolds H.T."/>
            <person name="Vijayakumar V."/>
            <person name="Gluck-Thaler E."/>
            <person name="Korotkin H.B."/>
            <person name="Matheny P.B."/>
            <person name="Slot J.C."/>
        </authorList>
    </citation>
    <scope>NUCLEOTIDE SEQUENCE [LARGE SCALE GENOMIC DNA]</scope>
    <source>
        <strain evidence="2 3">SRW20</strain>
    </source>
</reference>
<evidence type="ECO:0000313" key="3">
    <source>
        <dbReference type="Proteomes" id="UP000284706"/>
    </source>
</evidence>
<accession>A0A409VTZ9</accession>
<feature type="transmembrane region" description="Helical" evidence="1">
    <location>
        <begin position="181"/>
        <end position="198"/>
    </location>
</feature>
<name>A0A409VTZ9_9AGAR</name>
<keyword evidence="1" id="KW-0472">Membrane</keyword>
<feature type="transmembrane region" description="Helical" evidence="1">
    <location>
        <begin position="248"/>
        <end position="269"/>
    </location>
</feature>
<keyword evidence="1" id="KW-1133">Transmembrane helix</keyword>
<feature type="transmembrane region" description="Helical" evidence="1">
    <location>
        <begin position="12"/>
        <end position="36"/>
    </location>
</feature>
<dbReference type="OrthoDB" id="3357408at2759"/>
<dbReference type="AlphaFoldDB" id="A0A409VTZ9"/>
<feature type="transmembrane region" description="Helical" evidence="1">
    <location>
        <begin position="48"/>
        <end position="71"/>
    </location>
</feature>
<evidence type="ECO:0000313" key="2">
    <source>
        <dbReference type="EMBL" id="PPQ69717.1"/>
    </source>
</evidence>
<gene>
    <name evidence="2" type="ORF">CVT26_001634</name>
</gene>
<dbReference type="InParanoid" id="A0A409VTZ9"/>
<dbReference type="EMBL" id="NHYE01005564">
    <property type="protein sequence ID" value="PPQ69717.1"/>
    <property type="molecule type" value="Genomic_DNA"/>
</dbReference>
<keyword evidence="1" id="KW-0812">Transmembrane</keyword>
<comment type="caution">
    <text evidence="2">The sequence shown here is derived from an EMBL/GenBank/DDBJ whole genome shotgun (WGS) entry which is preliminary data.</text>
</comment>
<feature type="transmembrane region" description="Helical" evidence="1">
    <location>
        <begin position="130"/>
        <end position="153"/>
    </location>
</feature>
<sequence length="337" mass="38007">MALPPDENVATLFIGALMYGLYFSTLLHCIRWLLFTDEGWKLRRLGQVHWPMLLVTFLLFAFSLTNLALALRSTMKDVTELQTQAIMQKVAGVPGPTWVTLVMCTNANLSSLIADLVLMHRCWLVWNKSIKVMVFPVFLWVGGVGLTALQAYWQVVQSQHILHAWQPVNESVGPGTILTPYWGSVIILNAYSTGFIIYKIWSVAKTSSQSQISTRQLRFVLRVLIESGALYLTIAIIHFLVWWTPNNFAISVSSAINLPIIGIAFNLILMRTYRRRVDEELSEFEGEQRKSQTSGLEFHHSGVSTNVGFATMMTTNQGSIRTDAEDRRLNYSGTSEV</sequence>
<protein>
    <submittedName>
        <fullName evidence="2">Uncharacterized protein</fullName>
    </submittedName>
</protein>
<proteinExistence type="predicted"/>
<organism evidence="2 3">
    <name type="scientific">Gymnopilus dilepis</name>
    <dbReference type="NCBI Taxonomy" id="231916"/>
    <lineage>
        <taxon>Eukaryota</taxon>
        <taxon>Fungi</taxon>
        <taxon>Dikarya</taxon>
        <taxon>Basidiomycota</taxon>
        <taxon>Agaricomycotina</taxon>
        <taxon>Agaricomycetes</taxon>
        <taxon>Agaricomycetidae</taxon>
        <taxon>Agaricales</taxon>
        <taxon>Agaricineae</taxon>
        <taxon>Hymenogastraceae</taxon>
        <taxon>Gymnopilus</taxon>
    </lineage>
</organism>
<feature type="transmembrane region" description="Helical" evidence="1">
    <location>
        <begin position="219"/>
        <end position="242"/>
    </location>
</feature>
<evidence type="ECO:0000256" key="1">
    <source>
        <dbReference type="SAM" id="Phobius"/>
    </source>
</evidence>
<keyword evidence="3" id="KW-1185">Reference proteome</keyword>